<protein>
    <recommendedName>
        <fullName evidence="6">Thioredoxin reductase</fullName>
        <ecNumber evidence="6">1.8.1.9</ecNumber>
    </recommendedName>
</protein>
<dbReference type="GO" id="GO:0005737">
    <property type="term" value="C:cytoplasm"/>
    <property type="evidence" value="ECO:0007669"/>
    <property type="project" value="InterPro"/>
</dbReference>
<dbReference type="EC" id="1.8.1.9" evidence="6"/>
<keyword evidence="4" id="KW-1015">Disulfide bond</keyword>
<dbReference type="AlphaFoldDB" id="A0A1J0LSQ5"/>
<evidence type="ECO:0000256" key="2">
    <source>
        <dbReference type="ARBA" id="ARBA00022827"/>
    </source>
</evidence>
<comment type="subunit">
    <text evidence="6">Homodimer.</text>
</comment>
<feature type="domain" description="FAD/NAD(P)-binding" evidence="8">
    <location>
        <begin position="18"/>
        <end position="305"/>
    </location>
</feature>
<dbReference type="InterPro" id="IPR023753">
    <property type="entry name" value="FAD/NAD-binding_dom"/>
</dbReference>
<keyword evidence="7" id="KW-0521">NADP</keyword>
<dbReference type="InterPro" id="IPR036188">
    <property type="entry name" value="FAD/NAD-bd_sf"/>
</dbReference>
<dbReference type="Gene3D" id="3.50.50.60">
    <property type="entry name" value="FAD/NAD(P)-binding domain"/>
    <property type="match status" value="2"/>
</dbReference>
<evidence type="ECO:0000313" key="10">
    <source>
        <dbReference type="Proteomes" id="UP000182993"/>
    </source>
</evidence>
<dbReference type="GO" id="GO:0019430">
    <property type="term" value="P:removal of superoxide radicals"/>
    <property type="evidence" value="ECO:0007669"/>
    <property type="project" value="UniProtKB-UniRule"/>
</dbReference>
<dbReference type="EMBL" id="CP016312">
    <property type="protein sequence ID" value="APD09114.1"/>
    <property type="molecule type" value="Genomic_DNA"/>
</dbReference>
<sequence length="330" mass="35548">MEFSLAGLAASGQTGERYDVVIIGGGPAGLTAGIYAGRAGLKTVIVEKGLPGGQIAQTEEVENYPGFPEGISGPELASRMVQQAEKFGARIVMDEVLGIEPLEEGFLVRGFERTYPARVIIVATGANPRRLGVPGEDKFYGRGVSTCATCDGFFYRDKEVVVVGGGDAAVEEGLFLTKFARKVTLVHRRDELRANKVAQTRAFQNPKMHFLFSHVVTEILGEDQVTGVRLKNLKTGEEYVYPTDGVFVFIGHEPNTGFLKGVVELRPDGYVAVRDEVYTSVPGIFAAGDVADPIYRQLTTSVGAGTRAAMTAEKYLAEQEAKPHEEAAKP</sequence>
<dbReference type="InterPro" id="IPR008255">
    <property type="entry name" value="Pyr_nucl-diS_OxRdtase_2_AS"/>
</dbReference>
<name>A0A1J0LSQ5_THEBO</name>
<keyword evidence="1 6" id="KW-0285">Flavoprotein</keyword>
<evidence type="ECO:0000313" key="9">
    <source>
        <dbReference type="EMBL" id="APD09114.1"/>
    </source>
</evidence>
<evidence type="ECO:0000256" key="3">
    <source>
        <dbReference type="ARBA" id="ARBA00023002"/>
    </source>
</evidence>
<dbReference type="PRINTS" id="PR00368">
    <property type="entry name" value="FADPNR"/>
</dbReference>
<reference evidence="10" key="1">
    <citation type="submission" date="2016-06" db="EMBL/GenBank/DDBJ databases">
        <title>Whole genome sequencing of Thermus brockianus strain GE-1.</title>
        <authorList>
            <person name="Schaefers C."/>
            <person name="Blank S."/>
            <person name="Wiebusch S."/>
            <person name="Elleuche S."/>
            <person name="Antranikian G."/>
        </authorList>
    </citation>
    <scope>NUCLEOTIDE SEQUENCE [LARGE SCALE GENOMIC DNA]</scope>
    <source>
        <strain evidence="10">GE-1</strain>
    </source>
</reference>
<evidence type="ECO:0000256" key="7">
    <source>
        <dbReference type="RuleBase" id="RU003881"/>
    </source>
</evidence>
<gene>
    <name evidence="9" type="ORF">A0O31_00948</name>
</gene>
<accession>A0A1J0LSQ5</accession>
<dbReference type="RefSeq" id="WP_071676865.1">
    <property type="nucleotide sequence ID" value="NZ_CP016312.1"/>
</dbReference>
<dbReference type="InterPro" id="IPR050097">
    <property type="entry name" value="Ferredoxin-NADP_redctase_2"/>
</dbReference>
<evidence type="ECO:0000256" key="1">
    <source>
        <dbReference type="ARBA" id="ARBA00022630"/>
    </source>
</evidence>
<evidence type="ECO:0000256" key="4">
    <source>
        <dbReference type="ARBA" id="ARBA00023157"/>
    </source>
</evidence>
<keyword evidence="5 6" id="KW-0676">Redox-active center</keyword>
<dbReference type="NCBIfam" id="TIGR01292">
    <property type="entry name" value="TRX_reduct"/>
    <property type="match status" value="1"/>
</dbReference>
<dbReference type="PRINTS" id="PR00469">
    <property type="entry name" value="PNDRDTASEII"/>
</dbReference>
<dbReference type="Pfam" id="PF07992">
    <property type="entry name" value="Pyr_redox_2"/>
    <property type="match status" value="1"/>
</dbReference>
<comment type="catalytic activity">
    <reaction evidence="6">
        <text>[thioredoxin]-dithiol + NADP(+) = [thioredoxin]-disulfide + NADPH + H(+)</text>
        <dbReference type="Rhea" id="RHEA:20345"/>
        <dbReference type="Rhea" id="RHEA-COMP:10698"/>
        <dbReference type="Rhea" id="RHEA-COMP:10700"/>
        <dbReference type="ChEBI" id="CHEBI:15378"/>
        <dbReference type="ChEBI" id="CHEBI:29950"/>
        <dbReference type="ChEBI" id="CHEBI:50058"/>
        <dbReference type="ChEBI" id="CHEBI:57783"/>
        <dbReference type="ChEBI" id="CHEBI:58349"/>
        <dbReference type="EC" id="1.8.1.9"/>
    </reaction>
</comment>
<proteinExistence type="inferred from homology"/>
<dbReference type="PANTHER" id="PTHR48105">
    <property type="entry name" value="THIOREDOXIN REDUCTASE 1-RELATED-RELATED"/>
    <property type="match status" value="1"/>
</dbReference>
<dbReference type="KEGG" id="tbc:A0O31_00948"/>
<dbReference type="STRING" id="56956.A0O31_00948"/>
<organism evidence="9 10">
    <name type="scientific">Thermus brockianus</name>
    <dbReference type="NCBI Taxonomy" id="56956"/>
    <lineage>
        <taxon>Bacteria</taxon>
        <taxon>Thermotogati</taxon>
        <taxon>Deinococcota</taxon>
        <taxon>Deinococci</taxon>
        <taxon>Thermales</taxon>
        <taxon>Thermaceae</taxon>
        <taxon>Thermus</taxon>
    </lineage>
</organism>
<dbReference type="GO" id="GO:0004791">
    <property type="term" value="F:thioredoxin-disulfide reductase (NADPH) activity"/>
    <property type="evidence" value="ECO:0007669"/>
    <property type="project" value="UniProtKB-UniRule"/>
</dbReference>
<dbReference type="InterPro" id="IPR005982">
    <property type="entry name" value="Thioredox_Rdtase"/>
</dbReference>
<comment type="cofactor">
    <cofactor evidence="7">
        <name>FAD</name>
        <dbReference type="ChEBI" id="CHEBI:57692"/>
    </cofactor>
    <text evidence="7">Binds 1 FAD per subunit.</text>
</comment>
<comment type="similarity">
    <text evidence="6">Belongs to the class-II pyridine nucleotide-disulfide oxidoreductase family.</text>
</comment>
<dbReference type="PROSITE" id="PS00573">
    <property type="entry name" value="PYRIDINE_REDOX_2"/>
    <property type="match status" value="1"/>
</dbReference>
<evidence type="ECO:0000256" key="6">
    <source>
        <dbReference type="RuleBase" id="RU003880"/>
    </source>
</evidence>
<keyword evidence="2 6" id="KW-0274">FAD</keyword>
<evidence type="ECO:0000256" key="5">
    <source>
        <dbReference type="ARBA" id="ARBA00023284"/>
    </source>
</evidence>
<keyword evidence="3 6" id="KW-0560">Oxidoreductase</keyword>
<dbReference type="OrthoDB" id="9806179at2"/>
<dbReference type="Proteomes" id="UP000182993">
    <property type="component" value="Chromosome"/>
</dbReference>
<dbReference type="SUPFAM" id="SSF51905">
    <property type="entry name" value="FAD/NAD(P)-binding domain"/>
    <property type="match status" value="1"/>
</dbReference>
<evidence type="ECO:0000259" key="8">
    <source>
        <dbReference type="Pfam" id="PF07992"/>
    </source>
</evidence>